<dbReference type="AlphaFoldDB" id="A0A0F8XUJ0"/>
<proteinExistence type="predicted"/>
<protein>
    <submittedName>
        <fullName evidence="1">Uncharacterized protein</fullName>
    </submittedName>
</protein>
<evidence type="ECO:0000313" key="1">
    <source>
        <dbReference type="EMBL" id="KKK72628.1"/>
    </source>
</evidence>
<comment type="caution">
    <text evidence="1">The sequence shown here is derived from an EMBL/GenBank/DDBJ whole genome shotgun (WGS) entry which is preliminary data.</text>
</comment>
<feature type="non-terminal residue" evidence="1">
    <location>
        <position position="1"/>
    </location>
</feature>
<name>A0A0F8XUJ0_9ZZZZ</name>
<gene>
    <name evidence="1" type="ORF">LCGC14_2901990</name>
</gene>
<sequence>SYGLRKERSLTLTRGLEFKYDADVVFFPKGDSTGGEVFLVAPEGRGYRVLVDPVTGEARIERL</sequence>
<accession>A0A0F8XUJ0</accession>
<reference evidence="1" key="1">
    <citation type="journal article" date="2015" name="Nature">
        <title>Complex archaea that bridge the gap between prokaryotes and eukaryotes.</title>
        <authorList>
            <person name="Spang A."/>
            <person name="Saw J.H."/>
            <person name="Jorgensen S.L."/>
            <person name="Zaremba-Niedzwiedzka K."/>
            <person name="Martijn J."/>
            <person name="Lind A.E."/>
            <person name="van Eijk R."/>
            <person name="Schleper C."/>
            <person name="Guy L."/>
            <person name="Ettema T.J."/>
        </authorList>
    </citation>
    <scope>NUCLEOTIDE SEQUENCE</scope>
</reference>
<dbReference type="EMBL" id="LAZR01057166">
    <property type="protein sequence ID" value="KKK72628.1"/>
    <property type="molecule type" value="Genomic_DNA"/>
</dbReference>
<organism evidence="1">
    <name type="scientific">marine sediment metagenome</name>
    <dbReference type="NCBI Taxonomy" id="412755"/>
    <lineage>
        <taxon>unclassified sequences</taxon>
        <taxon>metagenomes</taxon>
        <taxon>ecological metagenomes</taxon>
    </lineage>
</organism>